<dbReference type="Pfam" id="PF00168">
    <property type="entry name" value="C2"/>
    <property type="match status" value="1"/>
</dbReference>
<dbReference type="EMBL" id="BQXS01010862">
    <property type="protein sequence ID" value="GKT34760.1"/>
    <property type="molecule type" value="Genomic_DNA"/>
</dbReference>
<gene>
    <name evidence="5" type="ORF">ADUPG1_008053</name>
</gene>
<dbReference type="SMART" id="SM00239">
    <property type="entry name" value="C2"/>
    <property type="match status" value="1"/>
</dbReference>
<feature type="compositionally biased region" description="Basic and acidic residues" evidence="3">
    <location>
        <begin position="377"/>
        <end position="386"/>
    </location>
</feature>
<proteinExistence type="predicted"/>
<dbReference type="InterPro" id="IPR035892">
    <property type="entry name" value="C2_domain_sf"/>
</dbReference>
<evidence type="ECO:0000256" key="1">
    <source>
        <dbReference type="ARBA" id="ARBA00022723"/>
    </source>
</evidence>
<evidence type="ECO:0000256" key="2">
    <source>
        <dbReference type="ARBA" id="ARBA00022837"/>
    </source>
</evidence>
<feature type="region of interest" description="Disordered" evidence="3">
    <location>
        <begin position="377"/>
        <end position="405"/>
    </location>
</feature>
<dbReference type="InterPro" id="IPR000008">
    <property type="entry name" value="C2_dom"/>
</dbReference>
<comment type="caution">
    <text evidence="5">The sequence shown here is derived from an EMBL/GenBank/DDBJ whole genome shotgun (WGS) entry which is preliminary data.</text>
</comment>
<evidence type="ECO:0000313" key="5">
    <source>
        <dbReference type="EMBL" id="GKT34760.1"/>
    </source>
</evidence>
<evidence type="ECO:0000256" key="3">
    <source>
        <dbReference type="SAM" id="MobiDB-lite"/>
    </source>
</evidence>
<evidence type="ECO:0000313" key="6">
    <source>
        <dbReference type="Proteomes" id="UP001057375"/>
    </source>
</evidence>
<dbReference type="SUPFAM" id="SSF49562">
    <property type="entry name" value="C2 domain (Calcium/lipid-binding domain, CaLB)"/>
    <property type="match status" value="1"/>
</dbReference>
<dbReference type="PANTHER" id="PTHR45911">
    <property type="entry name" value="C2 DOMAIN-CONTAINING PROTEIN"/>
    <property type="match status" value="1"/>
</dbReference>
<dbReference type="CDD" id="cd00030">
    <property type="entry name" value="C2"/>
    <property type="match status" value="1"/>
</dbReference>
<dbReference type="PROSITE" id="PS50004">
    <property type="entry name" value="C2"/>
    <property type="match status" value="1"/>
</dbReference>
<protein>
    <recommendedName>
        <fullName evidence="4">C2 domain-containing protein</fullName>
    </recommendedName>
</protein>
<dbReference type="PANTHER" id="PTHR45911:SF4">
    <property type="entry name" value="MULTIPLE C2 AND TRANSMEMBRANE DOMAIN-CONTAINING PROTEIN"/>
    <property type="match status" value="1"/>
</dbReference>
<organism evidence="5 6">
    <name type="scientific">Aduncisulcus paluster</name>
    <dbReference type="NCBI Taxonomy" id="2918883"/>
    <lineage>
        <taxon>Eukaryota</taxon>
        <taxon>Metamonada</taxon>
        <taxon>Carpediemonas-like organisms</taxon>
        <taxon>Aduncisulcus</taxon>
    </lineage>
</organism>
<keyword evidence="6" id="KW-1185">Reference proteome</keyword>
<keyword evidence="1" id="KW-0479">Metal-binding</keyword>
<evidence type="ECO:0000259" key="4">
    <source>
        <dbReference type="PROSITE" id="PS50004"/>
    </source>
</evidence>
<name>A0ABQ5KQJ3_9EUKA</name>
<accession>A0ABQ5KQJ3</accession>
<reference evidence="5" key="1">
    <citation type="submission" date="2022-03" db="EMBL/GenBank/DDBJ databases">
        <title>Draft genome sequence of Aduncisulcus paluster, a free-living microaerophilic Fornicata.</title>
        <authorList>
            <person name="Yuyama I."/>
            <person name="Kume K."/>
            <person name="Tamura T."/>
            <person name="Inagaki Y."/>
            <person name="Hashimoto T."/>
        </authorList>
    </citation>
    <scope>NUCLEOTIDE SEQUENCE</scope>
    <source>
        <strain evidence="5">NY0171</strain>
    </source>
</reference>
<feature type="domain" description="C2" evidence="4">
    <location>
        <begin position="2"/>
        <end position="125"/>
    </location>
</feature>
<sequence length="405" mass="45977">MPAKDTKHKFRVRSQVAVSFKVVFEKFYAKNLPAMDRGSSDPFFRMAFDHDFKHWTSPTIERNLNPKWEDRLEFVYSTHYAKVLSLKKVSFKFYDRDVGADDFMGAAEINMELLAGGHKYYVLQLKDNEGNARGEFGFKCSFQHQSEIQAMFFDECITLTPPRMGEDFDFPRSLLFKINLLYGKSIETTVREVKVDELPEERMEHGAILIKEPDFVLPAISCFLVNHQLGDAKIILEVWGKLGCCGSLERLAYFPIPLIGREFVRGSRVVGDEPTQQQFMRNVQGEFCVRDGKADGLKITFGGRLEVHNAPLSPRGVVMASLALQMRERGEAELRTNEKGKMELVFAQKDERKAIKKVLHLHKAVSALSGMLLKIEKKKDGVKQDDDSSTSSETDFALAVPTKAG</sequence>
<dbReference type="Gene3D" id="2.60.40.150">
    <property type="entry name" value="C2 domain"/>
    <property type="match status" value="1"/>
</dbReference>
<keyword evidence="2" id="KW-0106">Calcium</keyword>
<dbReference type="Proteomes" id="UP001057375">
    <property type="component" value="Unassembled WGS sequence"/>
</dbReference>